<dbReference type="SUPFAM" id="SSF51735">
    <property type="entry name" value="NAD(P)-binding Rossmann-fold domains"/>
    <property type="match status" value="1"/>
</dbReference>
<proteinExistence type="predicted"/>
<dbReference type="Pfam" id="PF16653">
    <property type="entry name" value="Sacchrp_dh_C"/>
    <property type="match status" value="1"/>
</dbReference>
<dbReference type="InterPro" id="IPR005097">
    <property type="entry name" value="Sacchrp_dh_NADP-bd"/>
</dbReference>
<accession>A0ABZ0RX28</accession>
<dbReference type="Gene3D" id="3.30.360.10">
    <property type="entry name" value="Dihydrodipicolinate Reductase, domain 2"/>
    <property type="match status" value="1"/>
</dbReference>
<evidence type="ECO:0000259" key="3">
    <source>
        <dbReference type="Pfam" id="PF16653"/>
    </source>
</evidence>
<dbReference type="EMBL" id="CP137624">
    <property type="protein sequence ID" value="WPK12705.1"/>
    <property type="molecule type" value="Genomic_DNA"/>
</dbReference>
<evidence type="ECO:0000259" key="2">
    <source>
        <dbReference type="Pfam" id="PF03435"/>
    </source>
</evidence>
<dbReference type="PANTHER" id="PTHR11133">
    <property type="entry name" value="SACCHAROPINE DEHYDROGENASE"/>
    <property type="match status" value="1"/>
</dbReference>
<dbReference type="Proteomes" id="UP001322664">
    <property type="component" value="Chromosome"/>
</dbReference>
<dbReference type="Gene3D" id="3.40.50.720">
    <property type="entry name" value="NAD(P)-binding Rossmann-like Domain"/>
    <property type="match status" value="1"/>
</dbReference>
<dbReference type="PANTHER" id="PTHR11133:SF22">
    <property type="entry name" value="ALPHA-AMINOADIPIC SEMIALDEHYDE SYNTHASE, MITOCHONDRIAL"/>
    <property type="match status" value="1"/>
</dbReference>
<dbReference type="Pfam" id="PF03435">
    <property type="entry name" value="Sacchrp_dh_NADP"/>
    <property type="match status" value="1"/>
</dbReference>
<organism evidence="4 5">
    <name type="scientific">Lysinibacillus louembei</name>
    <dbReference type="NCBI Taxonomy" id="1470088"/>
    <lineage>
        <taxon>Bacteria</taxon>
        <taxon>Bacillati</taxon>
        <taxon>Bacillota</taxon>
        <taxon>Bacilli</taxon>
        <taxon>Bacillales</taxon>
        <taxon>Bacillaceae</taxon>
        <taxon>Lysinibacillus</taxon>
    </lineage>
</organism>
<reference evidence="4 5" key="1">
    <citation type="submission" date="2023-09" db="EMBL/GenBank/DDBJ databases">
        <authorList>
            <person name="Page C.A."/>
            <person name="Perez-Diaz I.M."/>
        </authorList>
    </citation>
    <scope>NUCLEOTIDE SEQUENCE [LARGE SCALE GENOMIC DNA]</scope>
    <source>
        <strain evidence="4 5">Ll15</strain>
    </source>
</reference>
<dbReference type="InterPro" id="IPR036291">
    <property type="entry name" value="NAD(P)-bd_dom_sf"/>
</dbReference>
<gene>
    <name evidence="4" type="ORF">R6U77_03105</name>
</gene>
<evidence type="ECO:0000313" key="4">
    <source>
        <dbReference type="EMBL" id="WPK12705.1"/>
    </source>
</evidence>
<dbReference type="InterPro" id="IPR032095">
    <property type="entry name" value="Sacchrp_dh-like_C"/>
</dbReference>
<keyword evidence="1" id="KW-0560">Oxidoreductase</keyword>
<feature type="domain" description="Saccharopine dehydrogenase NADP binding" evidence="2">
    <location>
        <begin position="3"/>
        <end position="125"/>
    </location>
</feature>
<name>A0ABZ0RX28_9BACI</name>
<dbReference type="InterPro" id="IPR051168">
    <property type="entry name" value="AASS"/>
</dbReference>
<feature type="domain" description="Saccharopine dehydrogenase-like C-terminal" evidence="3">
    <location>
        <begin position="129"/>
        <end position="375"/>
    </location>
</feature>
<dbReference type="SUPFAM" id="SSF55347">
    <property type="entry name" value="Glyceraldehyde-3-phosphate dehydrogenase-like, C-terminal domain"/>
    <property type="match status" value="1"/>
</dbReference>
<dbReference type="RefSeq" id="WP_319837398.1">
    <property type="nucleotide sequence ID" value="NZ_CP137624.1"/>
</dbReference>
<evidence type="ECO:0000256" key="1">
    <source>
        <dbReference type="ARBA" id="ARBA00023002"/>
    </source>
</evidence>
<evidence type="ECO:0000313" key="5">
    <source>
        <dbReference type="Proteomes" id="UP001322664"/>
    </source>
</evidence>
<keyword evidence="5" id="KW-1185">Reference proteome</keyword>
<sequence length="390" mass="42112">MKVVVLGAGLMGKEVARDLVASESVEKVYLADLVVSAAEEFVVTLNTNKVEVIELDATSSESLENVMSKGNVAINALFYEFNEAVAKAAMATGVHTVDLGGHIGGITEHVLAMADEAKAAGVTIIPDLGVAPGMVNILAGYGATKLDKVESIKLYVGGIPTEPKPPLHYTHVFSLEGVFDHYTEPSKMIQDGKLTEVESLTGVEPIYFDEFGVLEAFYTSGGISTLYQTFPNVKTLEYKTIRYKGHVEKFKLLADLDFLSKDNAVEVNGQEVSVRDVVREALKKKLELGKKVDAVLLRAIVSGEKSEEQVTYEYEMVVKKDLETGVTAMARATANTASVVAQMIGSGLISERGVFAPESIVPGGAYIEEMAKRGVVIRETSHRSAMIVKW</sequence>
<protein>
    <submittedName>
        <fullName evidence="4">Saccharopine dehydrogenase C-terminal domain-containing protein</fullName>
    </submittedName>
</protein>